<keyword evidence="5" id="KW-0520">NAD</keyword>
<sequence>MRIAIVGAGSVGRAVAQELVSHHHDVVLIDKDPASIRVSELPEADWTLADACSPTALKEAGLDTCDALVCATGDDKVNLVVSILAKTEFAVPKVVARVNDPINEWMFSEAWGVDIPTSTPRVMAALVEEAVTVGNAVQLSAFTGSGVGVYSLTVGLHSPVIGTPAPDVEWPRDAIVAAIVREGTPHRLEACGPVRDGDEIVVIAGANHFLQVEELEQLINPQ</sequence>
<comment type="caution">
    <text evidence="9">The sequence shown here is derived from an EMBL/GenBank/DDBJ whole genome shotgun (WGS) entry which is preliminary data.</text>
</comment>
<keyword evidence="2" id="KW-0813">Transport</keyword>
<dbReference type="Gene3D" id="3.30.70.1450">
    <property type="entry name" value="Regulator of K+ conductance, C-terminal domain"/>
    <property type="match status" value="1"/>
</dbReference>
<evidence type="ECO:0000313" key="10">
    <source>
        <dbReference type="Proteomes" id="UP000470875"/>
    </source>
</evidence>
<dbReference type="PROSITE" id="PS51202">
    <property type="entry name" value="RCK_C"/>
    <property type="match status" value="1"/>
</dbReference>
<name>A0A6N7W9K5_9ACTO</name>
<dbReference type="GO" id="GO:0005886">
    <property type="term" value="C:plasma membrane"/>
    <property type="evidence" value="ECO:0007669"/>
    <property type="project" value="InterPro"/>
</dbReference>
<dbReference type="InterPro" id="IPR006036">
    <property type="entry name" value="K_uptake_TrkA"/>
</dbReference>
<gene>
    <name evidence="9" type="ORF">FYJ24_08640</name>
</gene>
<dbReference type="PROSITE" id="PS51201">
    <property type="entry name" value="RCK_N"/>
    <property type="match status" value="1"/>
</dbReference>
<evidence type="ECO:0000256" key="3">
    <source>
        <dbReference type="ARBA" id="ARBA00022538"/>
    </source>
</evidence>
<dbReference type="InterPro" id="IPR006037">
    <property type="entry name" value="RCK_C"/>
</dbReference>
<proteinExistence type="predicted"/>
<dbReference type="PANTHER" id="PTHR43833">
    <property type="entry name" value="POTASSIUM CHANNEL PROTEIN 2-RELATED-RELATED"/>
    <property type="match status" value="1"/>
</dbReference>
<evidence type="ECO:0000256" key="1">
    <source>
        <dbReference type="ARBA" id="ARBA00017378"/>
    </source>
</evidence>
<dbReference type="EMBL" id="VULO01000010">
    <property type="protein sequence ID" value="MSS84828.1"/>
    <property type="molecule type" value="Genomic_DNA"/>
</dbReference>
<evidence type="ECO:0000259" key="7">
    <source>
        <dbReference type="PROSITE" id="PS51201"/>
    </source>
</evidence>
<reference evidence="9 10" key="1">
    <citation type="submission" date="2019-08" db="EMBL/GenBank/DDBJ databases">
        <title>In-depth cultivation of the pig gut microbiome towards novel bacterial diversity and tailored functional studies.</title>
        <authorList>
            <person name="Wylensek D."/>
            <person name="Hitch T.C.A."/>
            <person name="Clavel T."/>
        </authorList>
    </citation>
    <scope>NUCLEOTIDE SEQUENCE [LARGE SCALE GENOMIC DNA]</scope>
    <source>
        <strain evidence="9 10">WB03_NA08</strain>
    </source>
</reference>
<dbReference type="SUPFAM" id="SSF116726">
    <property type="entry name" value="TrkA C-terminal domain-like"/>
    <property type="match status" value="1"/>
</dbReference>
<accession>A0A6N7W9K5</accession>
<keyword evidence="3" id="KW-0633">Potassium transport</keyword>
<evidence type="ECO:0000256" key="6">
    <source>
        <dbReference type="ARBA" id="ARBA00023065"/>
    </source>
</evidence>
<dbReference type="Proteomes" id="UP000470875">
    <property type="component" value="Unassembled WGS sequence"/>
</dbReference>
<dbReference type="Gene3D" id="3.40.50.720">
    <property type="entry name" value="NAD(P)-binding Rossmann-like Domain"/>
    <property type="match status" value="1"/>
</dbReference>
<feature type="domain" description="RCK N-terminal" evidence="7">
    <location>
        <begin position="1"/>
        <end position="117"/>
    </location>
</feature>
<dbReference type="Pfam" id="PF02254">
    <property type="entry name" value="TrkA_N"/>
    <property type="match status" value="1"/>
</dbReference>
<dbReference type="RefSeq" id="WP_154545542.1">
    <property type="nucleotide sequence ID" value="NZ_VULO01000010.1"/>
</dbReference>
<evidence type="ECO:0000313" key="9">
    <source>
        <dbReference type="EMBL" id="MSS84828.1"/>
    </source>
</evidence>
<dbReference type="GO" id="GO:0015079">
    <property type="term" value="F:potassium ion transmembrane transporter activity"/>
    <property type="evidence" value="ECO:0007669"/>
    <property type="project" value="InterPro"/>
</dbReference>
<dbReference type="AlphaFoldDB" id="A0A6N7W9K5"/>
<dbReference type="InterPro" id="IPR036291">
    <property type="entry name" value="NAD(P)-bd_dom_sf"/>
</dbReference>
<dbReference type="SUPFAM" id="SSF51735">
    <property type="entry name" value="NAD(P)-binding Rossmann-fold domains"/>
    <property type="match status" value="1"/>
</dbReference>
<dbReference type="InterPro" id="IPR003148">
    <property type="entry name" value="RCK_N"/>
</dbReference>
<dbReference type="InterPro" id="IPR050721">
    <property type="entry name" value="Trk_Ktr_HKT_K-transport"/>
</dbReference>
<organism evidence="9 10">
    <name type="scientific">Scrofimicrobium canadense</name>
    <dbReference type="NCBI Taxonomy" id="2652290"/>
    <lineage>
        <taxon>Bacteria</taxon>
        <taxon>Bacillati</taxon>
        <taxon>Actinomycetota</taxon>
        <taxon>Actinomycetes</taxon>
        <taxon>Actinomycetales</taxon>
        <taxon>Actinomycetaceae</taxon>
        <taxon>Scrofimicrobium</taxon>
    </lineage>
</organism>
<evidence type="ECO:0000259" key="8">
    <source>
        <dbReference type="PROSITE" id="PS51202"/>
    </source>
</evidence>
<dbReference type="PANTHER" id="PTHR43833:SF5">
    <property type="entry name" value="TRK SYSTEM POTASSIUM UPTAKE PROTEIN TRKA"/>
    <property type="match status" value="1"/>
</dbReference>
<keyword evidence="10" id="KW-1185">Reference proteome</keyword>
<keyword evidence="4" id="KW-0630">Potassium</keyword>
<evidence type="ECO:0000256" key="4">
    <source>
        <dbReference type="ARBA" id="ARBA00022958"/>
    </source>
</evidence>
<evidence type="ECO:0000256" key="2">
    <source>
        <dbReference type="ARBA" id="ARBA00022448"/>
    </source>
</evidence>
<protein>
    <recommendedName>
        <fullName evidence="1">Trk system potassium uptake protein TrkA</fullName>
    </recommendedName>
</protein>
<dbReference type="InterPro" id="IPR036721">
    <property type="entry name" value="RCK_C_sf"/>
</dbReference>
<feature type="domain" description="RCK C-terminal" evidence="8">
    <location>
        <begin position="137"/>
        <end position="218"/>
    </location>
</feature>
<dbReference type="PRINTS" id="PR00335">
    <property type="entry name" value="KUPTAKETRKA"/>
</dbReference>
<keyword evidence="6" id="KW-0406">Ion transport</keyword>
<evidence type="ECO:0000256" key="5">
    <source>
        <dbReference type="ARBA" id="ARBA00023027"/>
    </source>
</evidence>